<protein>
    <recommendedName>
        <fullName evidence="3">F-box domain-containing protein</fullName>
    </recommendedName>
</protein>
<proteinExistence type="predicted"/>
<evidence type="ECO:0000313" key="1">
    <source>
        <dbReference type="EMBL" id="KAJ7093266.1"/>
    </source>
</evidence>
<keyword evidence="2" id="KW-1185">Reference proteome</keyword>
<dbReference type="SUPFAM" id="SSF81383">
    <property type="entry name" value="F-box domain"/>
    <property type="match status" value="1"/>
</dbReference>
<name>A0AAD6XU96_9AGAR</name>
<gene>
    <name evidence="1" type="ORF">B0H15DRAFT_831848</name>
</gene>
<dbReference type="InterPro" id="IPR036047">
    <property type="entry name" value="F-box-like_dom_sf"/>
</dbReference>
<accession>A0AAD6XU96</accession>
<evidence type="ECO:0008006" key="3">
    <source>
        <dbReference type="Google" id="ProtNLM"/>
    </source>
</evidence>
<dbReference type="EMBL" id="JARJCN010000016">
    <property type="protein sequence ID" value="KAJ7093266.1"/>
    <property type="molecule type" value="Genomic_DNA"/>
</dbReference>
<sequence length="241" mass="26708">MSTLTIARDTVITTPELLVLVLVQLPMRDLLLRAPLVCKMWLATTLSPDLQRALFFAPDLDPFSDAAAAPVHNPLLAELFPPFFAPRPPTRFDWPPARALTALPAAAAPAAFAHPAASWRRMLVAQPPPRAMYVVQKCQRDERYSEVAMRVALLRGLELRMGPLYDLAAGLANRDASWFCVTWNEEGGRKYDVMLETVLYTALLSEEICWRGEGPRPPFAAWFRSGPAGSKGYPDPVVVPN</sequence>
<evidence type="ECO:0000313" key="2">
    <source>
        <dbReference type="Proteomes" id="UP001222325"/>
    </source>
</evidence>
<reference evidence="1" key="1">
    <citation type="submission" date="2023-03" db="EMBL/GenBank/DDBJ databases">
        <title>Massive genome expansion in bonnet fungi (Mycena s.s.) driven by repeated elements and novel gene families across ecological guilds.</title>
        <authorList>
            <consortium name="Lawrence Berkeley National Laboratory"/>
            <person name="Harder C.B."/>
            <person name="Miyauchi S."/>
            <person name="Viragh M."/>
            <person name="Kuo A."/>
            <person name="Thoen E."/>
            <person name="Andreopoulos B."/>
            <person name="Lu D."/>
            <person name="Skrede I."/>
            <person name="Drula E."/>
            <person name="Henrissat B."/>
            <person name="Morin E."/>
            <person name="Kohler A."/>
            <person name="Barry K."/>
            <person name="LaButti K."/>
            <person name="Morin E."/>
            <person name="Salamov A."/>
            <person name="Lipzen A."/>
            <person name="Mereny Z."/>
            <person name="Hegedus B."/>
            <person name="Baldrian P."/>
            <person name="Stursova M."/>
            <person name="Weitz H."/>
            <person name="Taylor A."/>
            <person name="Grigoriev I.V."/>
            <person name="Nagy L.G."/>
            <person name="Martin F."/>
            <person name="Kauserud H."/>
        </authorList>
    </citation>
    <scope>NUCLEOTIDE SEQUENCE</scope>
    <source>
        <strain evidence="1">CBHHK173m</strain>
    </source>
</reference>
<organism evidence="1 2">
    <name type="scientific">Mycena belliarum</name>
    <dbReference type="NCBI Taxonomy" id="1033014"/>
    <lineage>
        <taxon>Eukaryota</taxon>
        <taxon>Fungi</taxon>
        <taxon>Dikarya</taxon>
        <taxon>Basidiomycota</taxon>
        <taxon>Agaricomycotina</taxon>
        <taxon>Agaricomycetes</taxon>
        <taxon>Agaricomycetidae</taxon>
        <taxon>Agaricales</taxon>
        <taxon>Marasmiineae</taxon>
        <taxon>Mycenaceae</taxon>
        <taxon>Mycena</taxon>
    </lineage>
</organism>
<comment type="caution">
    <text evidence="1">The sequence shown here is derived from an EMBL/GenBank/DDBJ whole genome shotgun (WGS) entry which is preliminary data.</text>
</comment>
<dbReference type="Proteomes" id="UP001222325">
    <property type="component" value="Unassembled WGS sequence"/>
</dbReference>
<dbReference type="AlphaFoldDB" id="A0AAD6XU96"/>